<feature type="transmembrane region" description="Helical" evidence="7">
    <location>
        <begin position="289"/>
        <end position="308"/>
    </location>
</feature>
<keyword evidence="6 7" id="KW-0472">Membrane</keyword>
<comment type="subcellular location">
    <subcellularLocation>
        <location evidence="1">Cell membrane</location>
        <topology evidence="1">Multi-pass membrane protein</topology>
    </subcellularLocation>
</comment>
<dbReference type="SUPFAM" id="SSF103473">
    <property type="entry name" value="MFS general substrate transporter"/>
    <property type="match status" value="1"/>
</dbReference>
<dbReference type="EMBL" id="VRMG01000006">
    <property type="protein sequence ID" value="TXN30626.1"/>
    <property type="molecule type" value="Genomic_DNA"/>
</dbReference>
<evidence type="ECO:0000313" key="9">
    <source>
        <dbReference type="EMBL" id="TXN30626.1"/>
    </source>
</evidence>
<dbReference type="PROSITE" id="PS50850">
    <property type="entry name" value="MFS"/>
    <property type="match status" value="1"/>
</dbReference>
<evidence type="ECO:0000256" key="4">
    <source>
        <dbReference type="ARBA" id="ARBA00022692"/>
    </source>
</evidence>
<evidence type="ECO:0000256" key="1">
    <source>
        <dbReference type="ARBA" id="ARBA00004651"/>
    </source>
</evidence>
<dbReference type="InterPro" id="IPR011701">
    <property type="entry name" value="MFS"/>
</dbReference>
<dbReference type="PRINTS" id="PR01036">
    <property type="entry name" value="TCRTETB"/>
</dbReference>
<feature type="transmembrane region" description="Helical" evidence="7">
    <location>
        <begin position="320"/>
        <end position="336"/>
    </location>
</feature>
<keyword evidence="2" id="KW-0813">Transport</keyword>
<dbReference type="InterPro" id="IPR020846">
    <property type="entry name" value="MFS_dom"/>
</dbReference>
<dbReference type="GO" id="GO:0005886">
    <property type="term" value="C:plasma membrane"/>
    <property type="evidence" value="ECO:0007669"/>
    <property type="project" value="UniProtKB-SubCell"/>
</dbReference>
<sequence>MVLVSAQFVVMLDTAVVNVALPSIQHDLHLTQTGVAWVVNAYFLAFGGFLLLSGRAADLFGRRRMFMAGAALFTGATLLAGIAPNETVLVVARTLQGLGAAVLSPSALSVILVGFPGAARAKAMSAWGAASAAGGAVGVSVGGLVTAALGWQWVFFITIPITLLALVSARFLFVAGSGDRIRRTFDAFGAITITGAALALIYATLSVVDRGWFSVESIGGAAAGVALLIAFVSIEKTAADPIVPLALFRQRAVSAGVIIGLLGGAARVSAFLLSALYLQQVLLLAPDSAGIAMLPTSVAGFVVSLLLLPRILRAIGPERTLMLGLLLLAAGHLWLARNPAGPTYSLDVLPGLLVAAAGVALSFTPSTMVIASGVPASQSGLASGLANASSQVGGAIGIAAFSAVAAARMQEQVAAGATARESIAYGLQGSFAAAAIAALVAAAVALRLLRGRPRPLTVSATERIARRSTRARP</sequence>
<dbReference type="PANTHER" id="PTHR42718">
    <property type="entry name" value="MAJOR FACILITATOR SUPERFAMILY MULTIDRUG TRANSPORTER MFSC"/>
    <property type="match status" value="1"/>
</dbReference>
<feature type="transmembrane region" description="Helical" evidence="7">
    <location>
        <begin position="255"/>
        <end position="277"/>
    </location>
</feature>
<evidence type="ECO:0000313" key="10">
    <source>
        <dbReference type="Proteomes" id="UP000321379"/>
    </source>
</evidence>
<feature type="transmembrane region" description="Helical" evidence="7">
    <location>
        <begin position="95"/>
        <end position="115"/>
    </location>
</feature>
<feature type="transmembrane region" description="Helical" evidence="7">
    <location>
        <begin position="348"/>
        <end position="371"/>
    </location>
</feature>
<comment type="caution">
    <text evidence="9">The sequence shown here is derived from an EMBL/GenBank/DDBJ whole genome shotgun (WGS) entry which is preliminary data.</text>
</comment>
<evidence type="ECO:0000256" key="5">
    <source>
        <dbReference type="ARBA" id="ARBA00022989"/>
    </source>
</evidence>
<keyword evidence="10" id="KW-1185">Reference proteome</keyword>
<name>A0A5C8UQ73_9MICO</name>
<keyword evidence="3" id="KW-1003">Cell membrane</keyword>
<evidence type="ECO:0000256" key="6">
    <source>
        <dbReference type="ARBA" id="ARBA00023136"/>
    </source>
</evidence>
<dbReference type="InterPro" id="IPR036259">
    <property type="entry name" value="MFS_trans_sf"/>
</dbReference>
<feature type="domain" description="Major facilitator superfamily (MFS) profile" evidence="8">
    <location>
        <begin position="1"/>
        <end position="453"/>
    </location>
</feature>
<feature type="transmembrane region" description="Helical" evidence="7">
    <location>
        <begin position="153"/>
        <end position="173"/>
    </location>
</feature>
<feature type="transmembrane region" description="Helical" evidence="7">
    <location>
        <begin position="65"/>
        <end position="83"/>
    </location>
</feature>
<dbReference type="AlphaFoldDB" id="A0A5C8UQ73"/>
<feature type="transmembrane region" description="Helical" evidence="7">
    <location>
        <begin position="211"/>
        <end position="234"/>
    </location>
</feature>
<dbReference type="GO" id="GO:0022857">
    <property type="term" value="F:transmembrane transporter activity"/>
    <property type="evidence" value="ECO:0007669"/>
    <property type="project" value="InterPro"/>
</dbReference>
<evidence type="ECO:0000256" key="3">
    <source>
        <dbReference type="ARBA" id="ARBA00022475"/>
    </source>
</evidence>
<reference evidence="9 10" key="1">
    <citation type="submission" date="2019-08" db="EMBL/GenBank/DDBJ databases">
        <title>Bacterial whole genome sequence for Glaciihabitans sp. CHu50b-6-2.</title>
        <authorList>
            <person name="Jin L."/>
        </authorList>
    </citation>
    <scope>NUCLEOTIDE SEQUENCE [LARGE SCALE GENOMIC DNA]</scope>
    <source>
        <strain evidence="9 10">CHu50b-6-2</strain>
    </source>
</reference>
<dbReference type="Proteomes" id="UP000321379">
    <property type="component" value="Unassembled WGS sequence"/>
</dbReference>
<feature type="transmembrane region" description="Helical" evidence="7">
    <location>
        <begin position="127"/>
        <end position="147"/>
    </location>
</feature>
<evidence type="ECO:0000259" key="8">
    <source>
        <dbReference type="PROSITE" id="PS50850"/>
    </source>
</evidence>
<dbReference type="Gene3D" id="1.20.1250.20">
    <property type="entry name" value="MFS general substrate transporter like domains"/>
    <property type="match status" value="1"/>
</dbReference>
<feature type="transmembrane region" description="Helical" evidence="7">
    <location>
        <begin position="429"/>
        <end position="449"/>
    </location>
</feature>
<keyword evidence="4 7" id="KW-0812">Transmembrane</keyword>
<dbReference type="PROSITE" id="PS00216">
    <property type="entry name" value="SUGAR_TRANSPORT_1"/>
    <property type="match status" value="1"/>
</dbReference>
<feature type="transmembrane region" description="Helical" evidence="7">
    <location>
        <begin position="34"/>
        <end position="53"/>
    </location>
</feature>
<gene>
    <name evidence="9" type="ORF">FVP33_08895</name>
</gene>
<dbReference type="Gene3D" id="1.20.1720.10">
    <property type="entry name" value="Multidrug resistance protein D"/>
    <property type="match status" value="1"/>
</dbReference>
<dbReference type="RefSeq" id="WP_147783308.1">
    <property type="nucleotide sequence ID" value="NZ_VRMG01000006.1"/>
</dbReference>
<feature type="transmembrane region" description="Helical" evidence="7">
    <location>
        <begin position="392"/>
        <end position="409"/>
    </location>
</feature>
<dbReference type="CDD" id="cd17321">
    <property type="entry name" value="MFS_MMR_MDR_like"/>
    <property type="match status" value="1"/>
</dbReference>
<organism evidence="9 10">
    <name type="scientific">Lacisediminihabitans profunda</name>
    <dbReference type="NCBI Taxonomy" id="2594790"/>
    <lineage>
        <taxon>Bacteria</taxon>
        <taxon>Bacillati</taxon>
        <taxon>Actinomycetota</taxon>
        <taxon>Actinomycetes</taxon>
        <taxon>Micrococcales</taxon>
        <taxon>Microbacteriaceae</taxon>
        <taxon>Lacisediminihabitans</taxon>
    </lineage>
</organism>
<protein>
    <submittedName>
        <fullName evidence="9">MFS transporter</fullName>
    </submittedName>
</protein>
<dbReference type="Pfam" id="PF07690">
    <property type="entry name" value="MFS_1"/>
    <property type="match status" value="1"/>
</dbReference>
<dbReference type="InterPro" id="IPR005829">
    <property type="entry name" value="Sugar_transporter_CS"/>
</dbReference>
<evidence type="ECO:0000256" key="7">
    <source>
        <dbReference type="SAM" id="Phobius"/>
    </source>
</evidence>
<proteinExistence type="predicted"/>
<keyword evidence="5 7" id="KW-1133">Transmembrane helix</keyword>
<evidence type="ECO:0000256" key="2">
    <source>
        <dbReference type="ARBA" id="ARBA00022448"/>
    </source>
</evidence>
<feature type="transmembrane region" description="Helical" evidence="7">
    <location>
        <begin position="185"/>
        <end position="205"/>
    </location>
</feature>
<dbReference type="PANTHER" id="PTHR42718:SF46">
    <property type="entry name" value="BLR6921 PROTEIN"/>
    <property type="match status" value="1"/>
</dbReference>
<accession>A0A5C8UQ73</accession>